<dbReference type="PANTHER" id="PTHR33908">
    <property type="entry name" value="MANNOSYLTRANSFERASE YKCB-RELATED"/>
    <property type="match status" value="1"/>
</dbReference>
<dbReference type="OrthoDB" id="136232at2"/>
<proteinExistence type="predicted"/>
<keyword evidence="2" id="KW-1003">Cell membrane</keyword>
<evidence type="ECO:0000256" key="4">
    <source>
        <dbReference type="ARBA" id="ARBA00022679"/>
    </source>
</evidence>
<comment type="subcellular location">
    <subcellularLocation>
        <location evidence="1">Cell membrane</location>
        <topology evidence="1">Multi-pass membrane protein</topology>
    </subcellularLocation>
</comment>
<evidence type="ECO:0000256" key="1">
    <source>
        <dbReference type="ARBA" id="ARBA00004651"/>
    </source>
</evidence>
<feature type="transmembrane region" description="Helical" evidence="8">
    <location>
        <begin position="116"/>
        <end position="138"/>
    </location>
</feature>
<dbReference type="EMBL" id="OMOD01000127">
    <property type="protein sequence ID" value="SPF41019.1"/>
    <property type="molecule type" value="Genomic_DNA"/>
</dbReference>
<keyword evidence="7 8" id="KW-0472">Membrane</keyword>
<dbReference type="Pfam" id="PF13231">
    <property type="entry name" value="PMT_2"/>
    <property type="match status" value="1"/>
</dbReference>
<evidence type="ECO:0000256" key="7">
    <source>
        <dbReference type="ARBA" id="ARBA00023136"/>
    </source>
</evidence>
<gene>
    <name evidence="10" type="ORF">SBA1_340060</name>
</gene>
<feature type="transmembrane region" description="Helical" evidence="8">
    <location>
        <begin position="29"/>
        <end position="48"/>
    </location>
</feature>
<keyword evidence="5 8" id="KW-0812">Transmembrane</keyword>
<keyword evidence="6 8" id="KW-1133">Transmembrane helix</keyword>
<evidence type="ECO:0000259" key="9">
    <source>
        <dbReference type="Pfam" id="PF13231"/>
    </source>
</evidence>
<protein>
    <recommendedName>
        <fullName evidence="9">Glycosyltransferase RgtA/B/C/D-like domain-containing protein</fullName>
    </recommendedName>
</protein>
<dbReference type="PANTHER" id="PTHR33908:SF11">
    <property type="entry name" value="MEMBRANE PROTEIN"/>
    <property type="match status" value="1"/>
</dbReference>
<feature type="transmembrane region" description="Helical" evidence="8">
    <location>
        <begin position="197"/>
        <end position="225"/>
    </location>
</feature>
<dbReference type="InterPro" id="IPR050297">
    <property type="entry name" value="LipidA_mod_glycosyltrf_83"/>
</dbReference>
<dbReference type="GO" id="GO:0016763">
    <property type="term" value="F:pentosyltransferase activity"/>
    <property type="evidence" value="ECO:0007669"/>
    <property type="project" value="TreeGrafter"/>
</dbReference>
<feature type="transmembrane region" description="Helical" evidence="8">
    <location>
        <begin position="158"/>
        <end position="185"/>
    </location>
</feature>
<dbReference type="Proteomes" id="UP000238701">
    <property type="component" value="Unassembled WGS sequence"/>
</dbReference>
<dbReference type="GO" id="GO:0009103">
    <property type="term" value="P:lipopolysaccharide biosynthetic process"/>
    <property type="evidence" value="ECO:0007669"/>
    <property type="project" value="UniProtKB-ARBA"/>
</dbReference>
<evidence type="ECO:0000256" key="6">
    <source>
        <dbReference type="ARBA" id="ARBA00022989"/>
    </source>
</evidence>
<organism evidence="10 11">
    <name type="scientific">Candidatus Sulfotelmatobacter kueseliae</name>
    <dbReference type="NCBI Taxonomy" id="2042962"/>
    <lineage>
        <taxon>Bacteria</taxon>
        <taxon>Pseudomonadati</taxon>
        <taxon>Acidobacteriota</taxon>
        <taxon>Terriglobia</taxon>
        <taxon>Terriglobales</taxon>
        <taxon>Candidatus Korobacteraceae</taxon>
        <taxon>Candidatus Sulfotelmatobacter</taxon>
    </lineage>
</organism>
<name>A0A2U3KMY7_9BACT</name>
<accession>A0A2U3KMY7</accession>
<sequence>MGHPRHLVRPVLIHYRAMVKPSRPALPRFFLWLLPLSFVLQLAAIGVLHQYRMRPGEDNFGFGFEMGRIGRSIALGHGFSSPYEGNTGPSAWEPPLYPFLIGGVFKLFGIYTPASAWVLLGINCVFATLNTIPIYWIGHRTFGERVANWSAYGWALNPWVWSFGVHWIWDVTFTPLVLTCIFFLAQELQEWPGWQGWVLFGALYGVGALANPTMLAFLPFCGLWIWRQRYLRGLTSLTGVALASVTFFLVLSPWLIRNYEAFGRFVFIRNDFGLQFRLGNSTGADGMLMPYLQPNLNKLELENFQRMGEMAYAADCKRIAFDWIRAHPGRFAVISLKRFFYFWNGVPRPTSSVAPVDFRSSAFLATSVLAFWGLLRALRQKRPGAWLFAGLVLTYPTVYYFVFPHARYRHPMEPELLVLIVFLLTEVGKSQNSEVRMQK</sequence>
<dbReference type="InterPro" id="IPR038731">
    <property type="entry name" value="RgtA/B/C-like"/>
</dbReference>
<keyword evidence="4" id="KW-0808">Transferase</keyword>
<evidence type="ECO:0000256" key="2">
    <source>
        <dbReference type="ARBA" id="ARBA00022475"/>
    </source>
</evidence>
<evidence type="ECO:0000256" key="5">
    <source>
        <dbReference type="ARBA" id="ARBA00022692"/>
    </source>
</evidence>
<evidence type="ECO:0000256" key="8">
    <source>
        <dbReference type="SAM" id="Phobius"/>
    </source>
</evidence>
<feature type="transmembrane region" description="Helical" evidence="8">
    <location>
        <begin position="384"/>
        <end position="403"/>
    </location>
</feature>
<evidence type="ECO:0000313" key="11">
    <source>
        <dbReference type="Proteomes" id="UP000238701"/>
    </source>
</evidence>
<keyword evidence="3" id="KW-0328">Glycosyltransferase</keyword>
<reference evidence="11" key="1">
    <citation type="submission" date="2018-02" db="EMBL/GenBank/DDBJ databases">
        <authorList>
            <person name="Hausmann B."/>
        </authorList>
    </citation>
    <scope>NUCLEOTIDE SEQUENCE [LARGE SCALE GENOMIC DNA]</scope>
    <source>
        <strain evidence="11">Peat soil MAG SbA1</strain>
    </source>
</reference>
<evidence type="ECO:0000313" key="10">
    <source>
        <dbReference type="EMBL" id="SPF41019.1"/>
    </source>
</evidence>
<evidence type="ECO:0000256" key="3">
    <source>
        <dbReference type="ARBA" id="ARBA00022676"/>
    </source>
</evidence>
<feature type="domain" description="Glycosyltransferase RgtA/B/C/D-like" evidence="9">
    <location>
        <begin position="93"/>
        <end position="256"/>
    </location>
</feature>
<feature type="transmembrane region" description="Helical" evidence="8">
    <location>
        <begin position="237"/>
        <end position="256"/>
    </location>
</feature>
<dbReference type="AlphaFoldDB" id="A0A2U3KMY7"/>
<dbReference type="GO" id="GO:0005886">
    <property type="term" value="C:plasma membrane"/>
    <property type="evidence" value="ECO:0007669"/>
    <property type="project" value="UniProtKB-SubCell"/>
</dbReference>